<proteinExistence type="predicted"/>
<sequence length="98" mass="10774">MSAICNNCPGYAGCALNPDGKPCKRRRKELGYYPTNGDRIRAMSDEELAELLCTADWCEECDQLKEGGTCHAMELDGPLSKYCVAAGLKWLAQPAQEE</sequence>
<dbReference type="Proteomes" id="UP000787672">
    <property type="component" value="Unassembled WGS sequence"/>
</dbReference>
<name>A0ABS6FBT8_9FIRM</name>
<evidence type="ECO:0008006" key="3">
    <source>
        <dbReference type="Google" id="ProtNLM"/>
    </source>
</evidence>
<comment type="caution">
    <text evidence="1">The sequence shown here is derived from an EMBL/GenBank/DDBJ whole genome shotgun (WGS) entry which is preliminary data.</text>
</comment>
<organism evidence="1 2">
    <name type="scientific">Dysosmobacter acutus</name>
    <dbReference type="NCBI Taxonomy" id="2841504"/>
    <lineage>
        <taxon>Bacteria</taxon>
        <taxon>Bacillati</taxon>
        <taxon>Bacillota</taxon>
        <taxon>Clostridia</taxon>
        <taxon>Eubacteriales</taxon>
        <taxon>Oscillospiraceae</taxon>
        <taxon>Dysosmobacter</taxon>
    </lineage>
</organism>
<dbReference type="RefSeq" id="WP_216633064.1">
    <property type="nucleotide sequence ID" value="NZ_JAHLQN010000001.1"/>
</dbReference>
<evidence type="ECO:0000313" key="2">
    <source>
        <dbReference type="Proteomes" id="UP000787672"/>
    </source>
</evidence>
<evidence type="ECO:0000313" key="1">
    <source>
        <dbReference type="EMBL" id="MBU5627726.1"/>
    </source>
</evidence>
<reference evidence="1 2" key="1">
    <citation type="submission" date="2021-06" db="EMBL/GenBank/DDBJ databases">
        <authorList>
            <person name="Sun Q."/>
            <person name="Li D."/>
        </authorList>
    </citation>
    <scope>NUCLEOTIDE SEQUENCE [LARGE SCALE GENOMIC DNA]</scope>
    <source>
        <strain evidence="1 2">MSJ-2</strain>
    </source>
</reference>
<dbReference type="EMBL" id="JAHLQN010000001">
    <property type="protein sequence ID" value="MBU5627726.1"/>
    <property type="molecule type" value="Genomic_DNA"/>
</dbReference>
<gene>
    <name evidence="1" type="ORF">KQI82_12480</name>
</gene>
<protein>
    <recommendedName>
        <fullName evidence="3">DUF3795 domain-containing protein</fullName>
    </recommendedName>
</protein>
<accession>A0ABS6FBT8</accession>
<keyword evidence="2" id="KW-1185">Reference proteome</keyword>